<evidence type="ECO:0000313" key="4">
    <source>
        <dbReference type="EMBL" id="AGA65411.1"/>
    </source>
</evidence>
<dbReference type="PROSITE" id="PS50878">
    <property type="entry name" value="RT_POL"/>
    <property type="match status" value="1"/>
</dbReference>
<evidence type="ECO:0000256" key="2">
    <source>
        <dbReference type="SAM" id="Coils"/>
    </source>
</evidence>
<organism evidence="4 5">
    <name type="scientific">Brachyspira pilosicoli P43/6/78</name>
    <dbReference type="NCBI Taxonomy" id="1042417"/>
    <lineage>
        <taxon>Bacteria</taxon>
        <taxon>Pseudomonadati</taxon>
        <taxon>Spirochaetota</taxon>
        <taxon>Spirochaetia</taxon>
        <taxon>Brachyspirales</taxon>
        <taxon>Brachyspiraceae</taxon>
        <taxon>Brachyspira</taxon>
    </lineage>
</organism>
<dbReference type="AlphaFoldDB" id="A0A3B6VHJ5"/>
<comment type="similarity">
    <text evidence="1">Belongs to the bacterial reverse transcriptase family.</text>
</comment>
<evidence type="ECO:0000259" key="3">
    <source>
        <dbReference type="PROSITE" id="PS50878"/>
    </source>
</evidence>
<dbReference type="Pfam" id="PF00078">
    <property type="entry name" value="RVT_1"/>
    <property type="match status" value="1"/>
</dbReference>
<dbReference type="PANTHER" id="PTHR34047:SF8">
    <property type="entry name" value="PROTEIN YKFC"/>
    <property type="match status" value="1"/>
</dbReference>
<dbReference type="PANTHER" id="PTHR34047">
    <property type="entry name" value="NUCLEAR INTRON MATURASE 1, MITOCHONDRIAL-RELATED"/>
    <property type="match status" value="1"/>
</dbReference>
<dbReference type="Proteomes" id="UP000010793">
    <property type="component" value="Chromosome"/>
</dbReference>
<dbReference type="InterPro" id="IPR051083">
    <property type="entry name" value="GrpII_Intron_Splice-Mob/Def"/>
</dbReference>
<reference evidence="4 5" key="1">
    <citation type="journal article" date="2013" name="Genome Announc.">
        <title>Complete Genome Sequence of the Porcine Strain Brachyspira pilosicoli P43/6/78(T.).</title>
        <authorList>
            <person name="Lin C."/>
            <person name="den Bakker H.C."/>
            <person name="Suzuki H."/>
            <person name="Lefebure T."/>
            <person name="Ponnala L."/>
            <person name="Sun Q."/>
            <person name="Stanhope M.J."/>
            <person name="Wiedmann M."/>
            <person name="Duhamel G.E."/>
        </authorList>
    </citation>
    <scope>NUCLEOTIDE SEQUENCE [LARGE SCALE GENOMIC DNA]</scope>
    <source>
        <strain evidence="4 5">P43/6/78</strain>
    </source>
</reference>
<dbReference type="CDD" id="cd01646">
    <property type="entry name" value="RT_Bac_retron_I"/>
    <property type="match status" value="1"/>
</dbReference>
<evidence type="ECO:0000256" key="1">
    <source>
        <dbReference type="ARBA" id="ARBA00034120"/>
    </source>
</evidence>
<proteinExistence type="inferred from homology"/>
<keyword evidence="2" id="KW-0175">Coiled coil</keyword>
<evidence type="ECO:0000313" key="5">
    <source>
        <dbReference type="Proteomes" id="UP000010793"/>
    </source>
</evidence>
<name>A0A3B6VHJ5_BRAPL</name>
<keyword evidence="5" id="KW-1185">Reference proteome</keyword>
<protein>
    <recommendedName>
        <fullName evidence="3">Reverse transcriptase domain-containing protein</fullName>
    </recommendedName>
</protein>
<dbReference type="EMBL" id="CP002873">
    <property type="protein sequence ID" value="AGA65411.1"/>
    <property type="molecule type" value="Genomic_DNA"/>
</dbReference>
<dbReference type="InterPro" id="IPR000477">
    <property type="entry name" value="RT_dom"/>
</dbReference>
<dbReference type="KEGG" id="bpip:BPP43_00225"/>
<feature type="domain" description="Reverse transcriptase" evidence="3">
    <location>
        <begin position="1"/>
        <end position="341"/>
    </location>
</feature>
<accession>A0A3B6VHJ5</accession>
<sequence length="543" mass="65188">MESNAKKEFFDKKSKLLKLEKKDIYNYLFYNGYYGERYTYPPIFNVLKYNENNLNSNTENIDHYDLLNIEVRHTETAKRIFSLIHPDIYCQIVDEIVNNWVKIINHIYNDNLKVYSYSFPITITNKNKIDFKKSKTMIYNFLTLEEKIAYDSYNYKYILITDISKFYHSIYTHSIAWALYGDREKAYENRKDKSALPNKLDMLFQKANHKQTNGIPIGPVVSDIIAEIVLAGVDKSFSENEEIKKMDFISIRYKDDYRFLVNTKEDAEYILEILERELQKYNLWVNKEKTNIYKMPAGLERKWKKEYNTNCVLSNKITMSKFQDAYNYLIEIEEKYPGTAMLSKFFDSLIDKKGNVIFSKFALMNKIKVINLLSLLVDYSPRILPQLLSIIELLILHDKSEEFNNFIKQFINKMYYHIIINKKVDIFRFIWVYYFAKKHNIILEINEELNIKKEELKKQKEGLEQTIKEFGKTIKEFENTIKELESKGELENKKEFENKKDELIELKEKLIEEKSKINGRRINSKRKRIRKNIKNRPIYTIYR</sequence>
<feature type="coiled-coil region" evidence="2">
    <location>
        <begin position="439"/>
        <end position="520"/>
    </location>
</feature>
<dbReference type="RefSeq" id="WP_015273818.1">
    <property type="nucleotide sequence ID" value="NC_019908.1"/>
</dbReference>
<gene>
    <name evidence="4" type="ORF">BPP43_00225</name>
</gene>